<evidence type="ECO:0000256" key="1">
    <source>
        <dbReference type="ARBA" id="ARBA00023002"/>
    </source>
</evidence>
<dbReference type="Gene3D" id="3.50.50.60">
    <property type="entry name" value="FAD/NAD(P)-binding domain"/>
    <property type="match status" value="1"/>
</dbReference>
<protein>
    <submittedName>
        <fullName evidence="4">FAD-dependent oxidoreductase</fullName>
    </submittedName>
</protein>
<feature type="domain" description="FAD-binding" evidence="3">
    <location>
        <begin position="3"/>
        <end position="341"/>
    </location>
</feature>
<evidence type="ECO:0000256" key="2">
    <source>
        <dbReference type="ARBA" id="ARBA00023033"/>
    </source>
</evidence>
<keyword evidence="5" id="KW-1185">Reference proteome</keyword>
<evidence type="ECO:0000259" key="3">
    <source>
        <dbReference type="Pfam" id="PF01494"/>
    </source>
</evidence>
<organism evidence="4 5">
    <name type="scientific">Planomonospora corallina</name>
    <dbReference type="NCBI Taxonomy" id="1806052"/>
    <lineage>
        <taxon>Bacteria</taxon>
        <taxon>Bacillati</taxon>
        <taxon>Actinomycetota</taxon>
        <taxon>Actinomycetes</taxon>
        <taxon>Streptosporangiales</taxon>
        <taxon>Streptosporangiaceae</taxon>
        <taxon>Planomonospora</taxon>
    </lineage>
</organism>
<dbReference type="PRINTS" id="PR00420">
    <property type="entry name" value="RNGMNOXGNASE"/>
</dbReference>
<dbReference type="InterPro" id="IPR002938">
    <property type="entry name" value="FAD-bd"/>
</dbReference>
<gene>
    <name evidence="4" type="ORF">ACFOWE_12855</name>
</gene>
<keyword evidence="2" id="KW-0503">Monooxygenase</keyword>
<dbReference type="Proteomes" id="UP001595850">
    <property type="component" value="Unassembled WGS sequence"/>
</dbReference>
<evidence type="ECO:0000313" key="5">
    <source>
        <dbReference type="Proteomes" id="UP001595850"/>
    </source>
</evidence>
<comment type="caution">
    <text evidence="4">The sequence shown here is derived from an EMBL/GenBank/DDBJ whole genome shotgun (WGS) entry which is preliminary data.</text>
</comment>
<dbReference type="Pfam" id="PF01494">
    <property type="entry name" value="FAD_binding_3"/>
    <property type="match status" value="1"/>
</dbReference>
<dbReference type="RefSeq" id="WP_377287506.1">
    <property type="nucleotide sequence ID" value="NZ_JBHSBM010000016.1"/>
</dbReference>
<dbReference type="SUPFAM" id="SSF51905">
    <property type="entry name" value="FAD/NAD(P)-binding domain"/>
    <property type="match status" value="1"/>
</dbReference>
<sequence>MRIVVVGAGLGGVAAAAGLHRLGHEVTLFERGAELREAGTGIVVMPNGLRALDALGLAEDVRGHAVHAVRAGLRDWRGRPLLVTDAVQAQQEVGTPAIVDRAELHRALRAPLPADLVRTATPVERLESDPAGVTVIGDGGPVARAHAVIVADGIASTLRGRLFPGHPGLRRTGRMDLRGMLPRPPGMATDLLACQLVDRRSGAMFGLFPVGEDRLYWFTDSVLRGTPPGAEEARRQMLSLMTDWHPLVTALIEATPPAGIHVDPIACLAAPLPSFATGRIALLGDAAHAMPPDLGQGASQAFEDAAALTRCLAGAGPADAAQRLLRYDAERRPRADRVMRAASRQSRLTSRTGVTAWLRDTVLRAVPSRLATRRLAALWHA</sequence>
<evidence type="ECO:0000313" key="4">
    <source>
        <dbReference type="EMBL" id="MFC4059193.1"/>
    </source>
</evidence>
<dbReference type="InterPro" id="IPR036188">
    <property type="entry name" value="FAD/NAD-bd_sf"/>
</dbReference>
<accession>A0ABV8I4V0</accession>
<dbReference type="PANTHER" id="PTHR13789:SF309">
    <property type="entry name" value="PUTATIVE (AFU_ORTHOLOGUE AFUA_6G14510)-RELATED"/>
    <property type="match status" value="1"/>
</dbReference>
<dbReference type="PANTHER" id="PTHR13789">
    <property type="entry name" value="MONOOXYGENASE"/>
    <property type="match status" value="1"/>
</dbReference>
<dbReference type="EMBL" id="JBHSBM010000016">
    <property type="protein sequence ID" value="MFC4059193.1"/>
    <property type="molecule type" value="Genomic_DNA"/>
</dbReference>
<proteinExistence type="predicted"/>
<reference evidence="5" key="1">
    <citation type="journal article" date="2019" name="Int. J. Syst. Evol. Microbiol.">
        <title>The Global Catalogue of Microorganisms (GCM) 10K type strain sequencing project: providing services to taxonomists for standard genome sequencing and annotation.</title>
        <authorList>
            <consortium name="The Broad Institute Genomics Platform"/>
            <consortium name="The Broad Institute Genome Sequencing Center for Infectious Disease"/>
            <person name="Wu L."/>
            <person name="Ma J."/>
        </authorList>
    </citation>
    <scope>NUCLEOTIDE SEQUENCE [LARGE SCALE GENOMIC DNA]</scope>
    <source>
        <strain evidence="5">TBRC 4489</strain>
    </source>
</reference>
<name>A0ABV8I4V0_9ACTN</name>
<dbReference type="InterPro" id="IPR050493">
    <property type="entry name" value="FAD-dep_Monooxygenase_BioMet"/>
</dbReference>
<keyword evidence="1" id="KW-0560">Oxidoreductase</keyword>